<dbReference type="PROSITE" id="PS51257">
    <property type="entry name" value="PROKAR_LIPOPROTEIN"/>
    <property type="match status" value="1"/>
</dbReference>
<organism evidence="2 3">
    <name type="scientific">Nitrosospira multiformis</name>
    <dbReference type="NCBI Taxonomy" id="1231"/>
    <lineage>
        <taxon>Bacteria</taxon>
        <taxon>Pseudomonadati</taxon>
        <taxon>Pseudomonadota</taxon>
        <taxon>Betaproteobacteria</taxon>
        <taxon>Nitrosomonadales</taxon>
        <taxon>Nitrosomonadaceae</taxon>
        <taxon>Nitrosospira</taxon>
    </lineage>
</organism>
<dbReference type="Proteomes" id="UP000183471">
    <property type="component" value="Unassembled WGS sequence"/>
</dbReference>
<comment type="caution">
    <text evidence="2">The sequence shown here is derived from an EMBL/GenBank/DDBJ whole genome shotgun (WGS) entry which is preliminary data.</text>
</comment>
<evidence type="ECO:0000256" key="1">
    <source>
        <dbReference type="SAM" id="MobiDB-lite"/>
    </source>
</evidence>
<feature type="region of interest" description="Disordered" evidence="1">
    <location>
        <begin position="204"/>
        <end position="224"/>
    </location>
</feature>
<gene>
    <name evidence="2" type="ORF">SAMN05216402_1582</name>
</gene>
<sequence>MINIFKILTVGAVSIALLTGCSTTHKTTQSARTPIEQLLISEAAIRSASPTPERPLPIPKGANVILTTSGLNTDQVLLQQVLTGWLGQQGYLVVQKDDKNATHRIDVIVGSLGTEVSGTFIGMPPVTSSLIPFSLPELAFYKSQYQTGYAKFYMNIFELPSGKFSGSTPPFLADAYYNDYTVFFIFAFTSTDLTSAPELGSLYRKPLNPPPAQNEYGTKPGTGK</sequence>
<dbReference type="RefSeq" id="WP_074631831.1">
    <property type="nucleotide sequence ID" value="NZ_FNKY01000001.1"/>
</dbReference>
<proteinExistence type="predicted"/>
<protein>
    <recommendedName>
        <fullName evidence="4">Lipoprotein</fullName>
    </recommendedName>
</protein>
<evidence type="ECO:0008006" key="4">
    <source>
        <dbReference type="Google" id="ProtNLM"/>
    </source>
</evidence>
<reference evidence="2 3" key="1">
    <citation type="submission" date="2016-10" db="EMBL/GenBank/DDBJ databases">
        <authorList>
            <person name="Varghese N."/>
            <person name="Submissions S."/>
        </authorList>
    </citation>
    <scope>NUCLEOTIDE SEQUENCE [LARGE SCALE GENOMIC DNA]</scope>
    <source>
        <strain evidence="2 3">Nl1</strain>
    </source>
</reference>
<dbReference type="EMBL" id="FNKY01000001">
    <property type="protein sequence ID" value="SDQ62121.1"/>
    <property type="molecule type" value="Genomic_DNA"/>
</dbReference>
<evidence type="ECO:0000313" key="2">
    <source>
        <dbReference type="EMBL" id="SDQ62121.1"/>
    </source>
</evidence>
<evidence type="ECO:0000313" key="3">
    <source>
        <dbReference type="Proteomes" id="UP000183471"/>
    </source>
</evidence>
<name>A0ABY0TCH6_9PROT</name>
<accession>A0ABY0TCH6</accession>
<keyword evidence="3" id="KW-1185">Reference proteome</keyword>